<dbReference type="Gene3D" id="1.10.150.130">
    <property type="match status" value="1"/>
</dbReference>
<dbReference type="RefSeq" id="WP_196934901.1">
    <property type="nucleotide sequence ID" value="NZ_MU158698.1"/>
</dbReference>
<evidence type="ECO:0000313" key="5">
    <source>
        <dbReference type="Proteomes" id="UP000616201"/>
    </source>
</evidence>
<dbReference type="GO" id="GO:0003677">
    <property type="term" value="F:DNA binding"/>
    <property type="evidence" value="ECO:0007669"/>
    <property type="project" value="UniProtKB-KW"/>
</dbReference>
<accession>A0A928YNZ4</accession>
<reference evidence="4" key="1">
    <citation type="submission" date="2018-02" db="EMBL/GenBank/DDBJ databases">
        <authorList>
            <person name="Vasarhelyi B.M."/>
            <person name="Deshmukh S."/>
            <person name="Balint B."/>
            <person name="Kukolya J."/>
        </authorList>
    </citation>
    <scope>NUCLEOTIDE SEQUENCE</scope>
    <source>
        <strain evidence="4">KB22</strain>
    </source>
</reference>
<organism evidence="4 5">
    <name type="scientific">Sphingobacterium hungaricum</name>
    <dbReference type="NCBI Taxonomy" id="2082723"/>
    <lineage>
        <taxon>Bacteria</taxon>
        <taxon>Pseudomonadati</taxon>
        <taxon>Bacteroidota</taxon>
        <taxon>Sphingobacteriia</taxon>
        <taxon>Sphingobacteriales</taxon>
        <taxon>Sphingobacteriaceae</taxon>
        <taxon>Sphingobacterium</taxon>
    </lineage>
</organism>
<comment type="caution">
    <text evidence="4">The sequence shown here is derived from an EMBL/GenBank/DDBJ whole genome shotgun (WGS) entry which is preliminary data.</text>
</comment>
<evidence type="ECO:0000256" key="2">
    <source>
        <dbReference type="ARBA" id="ARBA00023172"/>
    </source>
</evidence>
<protein>
    <recommendedName>
        <fullName evidence="3">Phage integrase SAM-like domain-containing protein</fullName>
    </recommendedName>
</protein>
<dbReference type="EMBL" id="PRDK01000001">
    <property type="protein sequence ID" value="MBE8712571.1"/>
    <property type="molecule type" value="Genomic_DNA"/>
</dbReference>
<evidence type="ECO:0000256" key="1">
    <source>
        <dbReference type="ARBA" id="ARBA00023125"/>
    </source>
</evidence>
<sequence>MASISATILKHHKKQSGSWNVKIRISHKGKSVYIDTSIVAKKEDLDTKLRLKKLFIDRYASVELNRLREVINTLGVRADIMSADQIKSILTRKGEEMDFFSFFDEYCEKHNGRINTMIKRKSSVARLKEFVGSDRLSPLDIKSKFLSDFQDFLKTPIRSDAVARGSRSNRTILNIIIDIQVIFNLMRDRFNDEDTGEIRIPNDPFRKLDKVVPKKSLNRNLTVSQIKSIRDIDLDNESDVISRGLYMLSFYLCGINSVDLLENLTDEKIDRLSYNRSKTESKREDNAFISISIPDEARDLVIKYAGFIQRRYKSAKTLNNRLSESLKSIGKKLNIENLTFYSARHSFATLARNECRFSKDDVAAALNHSSTTITDTYIAKDWSIIDDVQNGVLKLLREG</sequence>
<feature type="domain" description="Phage integrase SAM-like" evidence="3">
    <location>
        <begin position="98"/>
        <end position="184"/>
    </location>
</feature>
<dbReference type="Proteomes" id="UP000616201">
    <property type="component" value="Unassembled WGS sequence"/>
</dbReference>
<keyword evidence="1" id="KW-0238">DNA-binding</keyword>
<dbReference type="InterPro" id="IPR025269">
    <property type="entry name" value="SAM-like_dom"/>
</dbReference>
<dbReference type="Pfam" id="PF13102">
    <property type="entry name" value="Phage_int_SAM_5"/>
    <property type="match status" value="1"/>
</dbReference>
<dbReference type="InterPro" id="IPR011010">
    <property type="entry name" value="DNA_brk_join_enz"/>
</dbReference>
<proteinExistence type="predicted"/>
<evidence type="ECO:0000259" key="3">
    <source>
        <dbReference type="Pfam" id="PF13102"/>
    </source>
</evidence>
<dbReference type="AlphaFoldDB" id="A0A928YNZ4"/>
<gene>
    <name evidence="4" type="ORF">C4F49_02600</name>
</gene>
<dbReference type="GO" id="GO:0006310">
    <property type="term" value="P:DNA recombination"/>
    <property type="evidence" value="ECO:0007669"/>
    <property type="project" value="UniProtKB-KW"/>
</dbReference>
<dbReference type="SUPFAM" id="SSF56349">
    <property type="entry name" value="DNA breaking-rejoining enzymes"/>
    <property type="match status" value="1"/>
</dbReference>
<dbReference type="InterPro" id="IPR010998">
    <property type="entry name" value="Integrase_recombinase_N"/>
</dbReference>
<dbReference type="Gene3D" id="1.10.443.10">
    <property type="entry name" value="Intergrase catalytic core"/>
    <property type="match status" value="1"/>
</dbReference>
<keyword evidence="5" id="KW-1185">Reference proteome</keyword>
<name>A0A928YNZ4_9SPHI</name>
<dbReference type="GO" id="GO:0015074">
    <property type="term" value="P:DNA integration"/>
    <property type="evidence" value="ECO:0007669"/>
    <property type="project" value="InterPro"/>
</dbReference>
<dbReference type="InterPro" id="IPR013762">
    <property type="entry name" value="Integrase-like_cat_sf"/>
</dbReference>
<keyword evidence="2" id="KW-0233">DNA recombination</keyword>
<evidence type="ECO:0000313" key="4">
    <source>
        <dbReference type="EMBL" id="MBE8712571.1"/>
    </source>
</evidence>